<dbReference type="Gene3D" id="2.40.128.330">
    <property type="match status" value="1"/>
</dbReference>
<keyword evidence="3" id="KW-0813">Transport</keyword>
<keyword evidence="6" id="KW-0406">Ion transport</keyword>
<evidence type="ECO:0000313" key="9">
    <source>
        <dbReference type="Proteomes" id="UP000287651"/>
    </source>
</evidence>
<evidence type="ECO:0000313" key="8">
    <source>
        <dbReference type="EMBL" id="RRT57922.1"/>
    </source>
</evidence>
<gene>
    <name evidence="8" type="ORF">B296_00020019</name>
</gene>
<sequence length="93" mass="10283">MARDALAAVADTQAALKKKTASARSWILFDSSGEDMILDADKYAIMHRVQIHARDLRILDPLLSYPSTILGRERAIVLNLEAIITADEVTMQS</sequence>
<evidence type="ECO:0000256" key="7">
    <source>
        <dbReference type="ARBA" id="ARBA00023136"/>
    </source>
</evidence>
<organism evidence="8 9">
    <name type="scientific">Ensete ventricosum</name>
    <name type="common">Abyssinian banana</name>
    <name type="synonym">Musa ensete</name>
    <dbReference type="NCBI Taxonomy" id="4639"/>
    <lineage>
        <taxon>Eukaryota</taxon>
        <taxon>Viridiplantae</taxon>
        <taxon>Streptophyta</taxon>
        <taxon>Embryophyta</taxon>
        <taxon>Tracheophyta</taxon>
        <taxon>Spermatophyta</taxon>
        <taxon>Magnoliopsida</taxon>
        <taxon>Liliopsida</taxon>
        <taxon>Zingiberales</taxon>
        <taxon>Musaceae</taxon>
        <taxon>Ensete</taxon>
    </lineage>
</organism>
<evidence type="ECO:0000256" key="4">
    <source>
        <dbReference type="ARBA" id="ARBA00022692"/>
    </source>
</evidence>
<evidence type="ECO:0000256" key="6">
    <source>
        <dbReference type="ARBA" id="ARBA00023065"/>
    </source>
</evidence>
<evidence type="ECO:0000256" key="3">
    <source>
        <dbReference type="ARBA" id="ARBA00022448"/>
    </source>
</evidence>
<evidence type="ECO:0000256" key="5">
    <source>
        <dbReference type="ARBA" id="ARBA00022989"/>
    </source>
</evidence>
<protein>
    <submittedName>
        <fullName evidence="8">Uncharacterized protein</fullName>
    </submittedName>
</protein>
<dbReference type="GO" id="GO:0016020">
    <property type="term" value="C:membrane"/>
    <property type="evidence" value="ECO:0007669"/>
    <property type="project" value="UniProtKB-SubCell"/>
</dbReference>
<dbReference type="GO" id="GO:0015095">
    <property type="term" value="F:magnesium ion transmembrane transporter activity"/>
    <property type="evidence" value="ECO:0007669"/>
    <property type="project" value="UniProtKB-ARBA"/>
</dbReference>
<dbReference type="Proteomes" id="UP000287651">
    <property type="component" value="Unassembled WGS sequence"/>
</dbReference>
<name>A0A426Z1S9_ENSVE</name>
<accession>A0A426Z1S9</accession>
<keyword evidence="5" id="KW-1133">Transmembrane helix</keyword>
<comment type="similarity">
    <text evidence="2">Belongs to the CorA metal ion transporter (MIT) (TC 1.A.35.5) family.</text>
</comment>
<dbReference type="InterPro" id="IPR039204">
    <property type="entry name" value="MRS2-like"/>
</dbReference>
<dbReference type="AlphaFoldDB" id="A0A426Z1S9"/>
<dbReference type="FunFam" id="2.40.128.330:FF:000001">
    <property type="entry name" value="Magnesium transporter MRS2-1"/>
    <property type="match status" value="1"/>
</dbReference>
<dbReference type="PANTHER" id="PTHR13890">
    <property type="entry name" value="RNA SPLICING PROTEIN MRS2, MITOCHONDRIAL"/>
    <property type="match status" value="1"/>
</dbReference>
<proteinExistence type="inferred from homology"/>
<evidence type="ECO:0000256" key="1">
    <source>
        <dbReference type="ARBA" id="ARBA00004141"/>
    </source>
</evidence>
<dbReference type="EMBL" id="AMZH03008940">
    <property type="protein sequence ID" value="RRT57922.1"/>
    <property type="molecule type" value="Genomic_DNA"/>
</dbReference>
<dbReference type="PANTHER" id="PTHR13890:SF31">
    <property type="entry name" value="MAGNESIUM TRANSPORTER MRS2-2-RELATED"/>
    <property type="match status" value="1"/>
</dbReference>
<keyword evidence="4" id="KW-0812">Transmembrane</keyword>
<evidence type="ECO:0000256" key="2">
    <source>
        <dbReference type="ARBA" id="ARBA00007535"/>
    </source>
</evidence>
<keyword evidence="7" id="KW-0472">Membrane</keyword>
<comment type="caution">
    <text evidence="8">The sequence shown here is derived from an EMBL/GenBank/DDBJ whole genome shotgun (WGS) entry which is preliminary data.</text>
</comment>
<reference evidence="8 9" key="1">
    <citation type="journal article" date="2014" name="Agronomy (Basel)">
        <title>A Draft Genome Sequence for Ensete ventricosum, the Drought-Tolerant Tree Against Hunger.</title>
        <authorList>
            <person name="Harrison J."/>
            <person name="Moore K.A."/>
            <person name="Paszkiewicz K."/>
            <person name="Jones T."/>
            <person name="Grant M."/>
            <person name="Ambacheew D."/>
            <person name="Muzemil S."/>
            <person name="Studholme D.J."/>
        </authorList>
    </citation>
    <scope>NUCLEOTIDE SEQUENCE [LARGE SCALE GENOMIC DNA]</scope>
</reference>
<comment type="subcellular location">
    <subcellularLocation>
        <location evidence="1">Membrane</location>
        <topology evidence="1">Multi-pass membrane protein</topology>
    </subcellularLocation>
</comment>